<dbReference type="RefSeq" id="WP_377275613.1">
    <property type="nucleotide sequence ID" value="NZ_JBHSGL010000001.1"/>
</dbReference>
<dbReference type="GO" id="GO:0016746">
    <property type="term" value="F:acyltransferase activity"/>
    <property type="evidence" value="ECO:0007669"/>
    <property type="project" value="UniProtKB-KW"/>
</dbReference>
<evidence type="ECO:0000313" key="3">
    <source>
        <dbReference type="Proteomes" id="UP001595932"/>
    </source>
</evidence>
<dbReference type="PROSITE" id="PS51186">
    <property type="entry name" value="GNAT"/>
    <property type="match status" value="1"/>
</dbReference>
<protein>
    <submittedName>
        <fullName evidence="2">GNAT family N-acetyltransferase</fullName>
        <ecNumber evidence="2">2.3.-.-</ecNumber>
    </submittedName>
</protein>
<proteinExistence type="predicted"/>
<dbReference type="EMBL" id="JBHSGL010000001">
    <property type="protein sequence ID" value="MFC4711258.1"/>
    <property type="molecule type" value="Genomic_DNA"/>
</dbReference>
<organism evidence="2 3">
    <name type="scientific">Planococcus dechangensis</name>
    <dbReference type="NCBI Taxonomy" id="1176255"/>
    <lineage>
        <taxon>Bacteria</taxon>
        <taxon>Bacillati</taxon>
        <taxon>Bacillota</taxon>
        <taxon>Bacilli</taxon>
        <taxon>Bacillales</taxon>
        <taxon>Caryophanaceae</taxon>
        <taxon>Planococcus</taxon>
    </lineage>
</organism>
<dbReference type="Pfam" id="PF00583">
    <property type="entry name" value="Acetyltransf_1"/>
    <property type="match status" value="1"/>
</dbReference>
<gene>
    <name evidence="2" type="ORF">ACFO5U_00180</name>
</gene>
<keyword evidence="3" id="KW-1185">Reference proteome</keyword>
<feature type="domain" description="N-acetyltransferase" evidence="1">
    <location>
        <begin position="18"/>
        <end position="159"/>
    </location>
</feature>
<accession>A0ABV9M9F7</accession>
<dbReference type="SUPFAM" id="SSF55729">
    <property type="entry name" value="Acyl-CoA N-acyltransferases (Nat)"/>
    <property type="match status" value="1"/>
</dbReference>
<dbReference type="EC" id="2.3.-.-" evidence="2"/>
<dbReference type="InterPro" id="IPR000182">
    <property type="entry name" value="GNAT_dom"/>
</dbReference>
<keyword evidence="2" id="KW-0012">Acyltransferase</keyword>
<evidence type="ECO:0000259" key="1">
    <source>
        <dbReference type="PROSITE" id="PS51186"/>
    </source>
</evidence>
<dbReference type="Proteomes" id="UP001595932">
    <property type="component" value="Unassembled WGS sequence"/>
</dbReference>
<dbReference type="CDD" id="cd04301">
    <property type="entry name" value="NAT_SF"/>
    <property type="match status" value="1"/>
</dbReference>
<comment type="caution">
    <text evidence="2">The sequence shown here is derived from an EMBL/GenBank/DDBJ whole genome shotgun (WGS) entry which is preliminary data.</text>
</comment>
<dbReference type="Gene3D" id="3.40.630.30">
    <property type="match status" value="1"/>
</dbReference>
<evidence type="ECO:0000313" key="2">
    <source>
        <dbReference type="EMBL" id="MFC4711258.1"/>
    </source>
</evidence>
<keyword evidence="2" id="KW-0808">Transferase</keyword>
<reference evidence="3" key="1">
    <citation type="journal article" date="2019" name="Int. J. Syst. Evol. Microbiol.">
        <title>The Global Catalogue of Microorganisms (GCM) 10K type strain sequencing project: providing services to taxonomists for standard genome sequencing and annotation.</title>
        <authorList>
            <consortium name="The Broad Institute Genomics Platform"/>
            <consortium name="The Broad Institute Genome Sequencing Center for Infectious Disease"/>
            <person name="Wu L."/>
            <person name="Ma J."/>
        </authorList>
    </citation>
    <scope>NUCLEOTIDE SEQUENCE [LARGE SCALE GENOMIC DNA]</scope>
    <source>
        <strain evidence="3">CGMCC 1.12151</strain>
    </source>
</reference>
<sequence length="159" mass="18177">MTQSIRYKRLINDAGSLSFFRQLNSLFAEAFDETDTYLGHQPTDEYLLSLLSKDHVIVCVALMDDRVAGGLVAYVLDKFEQQRSEVYIYDLAVDSQHRRKRIATELIVFLKKEATELGARVVFVQADPIDTAAVILYESLGIRENVCHFDFELKNPPDK</sequence>
<name>A0ABV9M9F7_9BACL</name>
<dbReference type="InterPro" id="IPR016181">
    <property type="entry name" value="Acyl_CoA_acyltransferase"/>
</dbReference>